<feature type="compositionally biased region" description="Basic and acidic residues" evidence="1">
    <location>
        <begin position="149"/>
        <end position="168"/>
    </location>
</feature>
<dbReference type="HOGENOM" id="CLU_1396633_0_0_1"/>
<feature type="compositionally biased region" description="Polar residues" evidence="1">
    <location>
        <begin position="100"/>
        <end position="126"/>
    </location>
</feature>
<dbReference type="EMBL" id="GL883140">
    <property type="protein sequence ID" value="EGG01234.1"/>
    <property type="molecule type" value="Genomic_DNA"/>
</dbReference>
<reference evidence="3" key="1">
    <citation type="journal article" date="2011" name="Proc. Natl. Acad. Sci. U.S.A.">
        <title>Obligate biotrophy features unraveled by the genomic analysis of rust fungi.</title>
        <authorList>
            <person name="Duplessis S."/>
            <person name="Cuomo C.A."/>
            <person name="Lin Y.-C."/>
            <person name="Aerts A."/>
            <person name="Tisserant E."/>
            <person name="Veneault-Fourrey C."/>
            <person name="Joly D.L."/>
            <person name="Hacquard S."/>
            <person name="Amselem J."/>
            <person name="Cantarel B.L."/>
            <person name="Chiu R."/>
            <person name="Coutinho P.M."/>
            <person name="Feau N."/>
            <person name="Field M."/>
            <person name="Frey P."/>
            <person name="Gelhaye E."/>
            <person name="Goldberg J."/>
            <person name="Grabherr M.G."/>
            <person name="Kodira C.D."/>
            <person name="Kohler A."/>
            <person name="Kuees U."/>
            <person name="Lindquist E.A."/>
            <person name="Lucas S.M."/>
            <person name="Mago R."/>
            <person name="Mauceli E."/>
            <person name="Morin E."/>
            <person name="Murat C."/>
            <person name="Pangilinan J.L."/>
            <person name="Park R."/>
            <person name="Pearson M."/>
            <person name="Quesneville H."/>
            <person name="Rouhier N."/>
            <person name="Sakthikumar S."/>
            <person name="Salamov A.A."/>
            <person name="Schmutz J."/>
            <person name="Selles B."/>
            <person name="Shapiro H."/>
            <person name="Tanguay P."/>
            <person name="Tuskan G.A."/>
            <person name="Henrissat B."/>
            <person name="Van de Peer Y."/>
            <person name="Rouze P."/>
            <person name="Ellis J.G."/>
            <person name="Dodds P.N."/>
            <person name="Schein J.E."/>
            <person name="Zhong S."/>
            <person name="Hamelin R.C."/>
            <person name="Grigoriev I.V."/>
            <person name="Szabo L.J."/>
            <person name="Martin F."/>
        </authorList>
    </citation>
    <scope>NUCLEOTIDE SEQUENCE [LARGE SCALE GENOMIC DNA]</scope>
    <source>
        <strain evidence="3">98AG31 / pathotype 3-4-7</strain>
    </source>
</reference>
<sequence length="195" mass="21381">MSDDIRAETIGDGIRETEAGRAIPDQLVNLQPRGPPPGSKNANSPQKTVEEEEVEEVETAGEEGPRCTRTITGATGVYRTRQRTQAPFSVTTMGGPMEGTNLSSRRSNWLNTTPIPSGLSVSQTIAKPTGTRGRTKDNKAERSLSVTTRTERECRVRKEGRMWEEARMQTDQNPAETGSFDCNPKGKPSYVGKQK</sequence>
<dbReference type="KEGG" id="mlr:MELLADRAFT_111188"/>
<proteinExistence type="predicted"/>
<dbReference type="InParanoid" id="F4S2B3"/>
<feature type="compositionally biased region" description="Polar residues" evidence="1">
    <location>
        <begin position="83"/>
        <end position="92"/>
    </location>
</feature>
<dbReference type="AlphaFoldDB" id="F4S2B3"/>
<evidence type="ECO:0000313" key="2">
    <source>
        <dbReference type="EMBL" id="EGG01234.1"/>
    </source>
</evidence>
<dbReference type="VEuPathDB" id="FungiDB:MELLADRAFT_111188"/>
<protein>
    <submittedName>
        <fullName evidence="2">Uncharacterized protein</fullName>
    </submittedName>
</protein>
<dbReference type="RefSeq" id="XP_007415584.1">
    <property type="nucleotide sequence ID" value="XM_007415522.1"/>
</dbReference>
<dbReference type="GeneID" id="18924306"/>
<evidence type="ECO:0000313" key="3">
    <source>
        <dbReference type="Proteomes" id="UP000001072"/>
    </source>
</evidence>
<feature type="compositionally biased region" description="Basic and acidic residues" evidence="1">
    <location>
        <begin position="1"/>
        <end position="19"/>
    </location>
</feature>
<gene>
    <name evidence="2" type="ORF">MELLADRAFT_111188</name>
</gene>
<dbReference type="Proteomes" id="UP000001072">
    <property type="component" value="Unassembled WGS sequence"/>
</dbReference>
<name>F4S2B3_MELLP</name>
<organism evidence="3">
    <name type="scientific">Melampsora larici-populina (strain 98AG31 / pathotype 3-4-7)</name>
    <name type="common">Poplar leaf rust fungus</name>
    <dbReference type="NCBI Taxonomy" id="747676"/>
    <lineage>
        <taxon>Eukaryota</taxon>
        <taxon>Fungi</taxon>
        <taxon>Dikarya</taxon>
        <taxon>Basidiomycota</taxon>
        <taxon>Pucciniomycotina</taxon>
        <taxon>Pucciniomycetes</taxon>
        <taxon>Pucciniales</taxon>
        <taxon>Melampsoraceae</taxon>
        <taxon>Melampsora</taxon>
    </lineage>
</organism>
<keyword evidence="3" id="KW-1185">Reference proteome</keyword>
<feature type="region of interest" description="Disordered" evidence="1">
    <location>
        <begin position="1"/>
        <end position="195"/>
    </location>
</feature>
<evidence type="ECO:0000256" key="1">
    <source>
        <dbReference type="SAM" id="MobiDB-lite"/>
    </source>
</evidence>
<accession>F4S2B3</accession>
<feature type="compositionally biased region" description="Acidic residues" evidence="1">
    <location>
        <begin position="50"/>
        <end position="61"/>
    </location>
</feature>